<dbReference type="GO" id="GO:0005739">
    <property type="term" value="C:mitochondrion"/>
    <property type="evidence" value="ECO:0007669"/>
    <property type="project" value="UniProtKB-SubCell"/>
</dbReference>
<reference evidence="4" key="1">
    <citation type="submission" date="2022-06" db="EMBL/GenBank/DDBJ databases">
        <authorList>
            <consortium name="SYNGENTA / RWTH Aachen University"/>
        </authorList>
    </citation>
    <scope>NUCLEOTIDE SEQUENCE</scope>
</reference>
<dbReference type="AlphaFoldDB" id="A0AAV0BLU5"/>
<sequence length="353" mass="40848">MILRFSPRVWLSNQQQIISLSPALLIVNYYRRSKPLFTPFSTQPEVGKSFRCLLTETSQSGKSYSTISTTTLNGSRSVEEKVDESYEFDEEVEREIQKLPALKAQETRRRLRNERRAENSGHSLSRQDVLIIPYIPPYDGPNSNANKGLWTHLKIGWKKDQLKEAWGQWLGSRQARKNVHSILSPGNRNWENDFKSEALDSIVLLNHSMTTGNYEDEELKRYLHPQMIKYMRSKREDLLRVYNPSYSITWKKHELDSDGGQKKQLSDKELEIVAMRAAPIDKGSMVVQIAVRFISSQSVEIRDERGFLVFGSHENPTKTIEYFVFQRKMGGIGTPFQLFTKVEENQKPDCLPV</sequence>
<comment type="subcellular location">
    <subcellularLocation>
        <location evidence="1">Mitochondrion</location>
    </subcellularLocation>
</comment>
<dbReference type="InterPro" id="IPR032710">
    <property type="entry name" value="NTF2-like_dom_sf"/>
</dbReference>
<protein>
    <submittedName>
        <fullName evidence="4">Expressed protein</fullName>
    </submittedName>
</protein>
<accession>A0AAV0BLU5</accession>
<evidence type="ECO:0000256" key="3">
    <source>
        <dbReference type="ARBA" id="ARBA00023128"/>
    </source>
</evidence>
<evidence type="ECO:0000313" key="5">
    <source>
        <dbReference type="Proteomes" id="UP001153365"/>
    </source>
</evidence>
<organism evidence="4 5">
    <name type="scientific">Phakopsora pachyrhizi</name>
    <name type="common">Asian soybean rust disease fungus</name>
    <dbReference type="NCBI Taxonomy" id="170000"/>
    <lineage>
        <taxon>Eukaryota</taxon>
        <taxon>Fungi</taxon>
        <taxon>Dikarya</taxon>
        <taxon>Basidiomycota</taxon>
        <taxon>Pucciniomycotina</taxon>
        <taxon>Pucciniomycetes</taxon>
        <taxon>Pucciniales</taxon>
        <taxon>Phakopsoraceae</taxon>
        <taxon>Phakopsora</taxon>
    </lineage>
</organism>
<keyword evidence="2" id="KW-0809">Transit peptide</keyword>
<comment type="caution">
    <text evidence="4">The sequence shown here is derived from an EMBL/GenBank/DDBJ whole genome shotgun (WGS) entry which is preliminary data.</text>
</comment>
<evidence type="ECO:0000256" key="1">
    <source>
        <dbReference type="ARBA" id="ARBA00004173"/>
    </source>
</evidence>
<proteinExistence type="predicted"/>
<dbReference type="PANTHER" id="PTHR28554:SF1">
    <property type="entry name" value="LARGE RIBOSOMAL SUBUNIT PROTEIN ML45"/>
    <property type="match status" value="1"/>
</dbReference>
<dbReference type="InterPro" id="IPR051975">
    <property type="entry name" value="mtLSU_mL45"/>
</dbReference>
<evidence type="ECO:0000313" key="4">
    <source>
        <dbReference type="EMBL" id="CAH7686935.1"/>
    </source>
</evidence>
<dbReference type="GO" id="GO:1990904">
    <property type="term" value="C:ribonucleoprotein complex"/>
    <property type="evidence" value="ECO:0007669"/>
    <property type="project" value="UniProtKB-KW"/>
</dbReference>
<keyword evidence="3" id="KW-0496">Mitochondrion</keyword>
<dbReference type="Proteomes" id="UP001153365">
    <property type="component" value="Unassembled WGS sequence"/>
</dbReference>
<dbReference type="SUPFAM" id="SSF54427">
    <property type="entry name" value="NTF2-like"/>
    <property type="match status" value="1"/>
</dbReference>
<evidence type="ECO:0000256" key="2">
    <source>
        <dbReference type="ARBA" id="ARBA00022946"/>
    </source>
</evidence>
<dbReference type="EMBL" id="CALTRL010005823">
    <property type="protein sequence ID" value="CAH7686935.1"/>
    <property type="molecule type" value="Genomic_DNA"/>
</dbReference>
<keyword evidence="5" id="KW-1185">Reference proteome</keyword>
<dbReference type="PANTHER" id="PTHR28554">
    <property type="entry name" value="39S RIBOSOMAL PROTEIN L45, MITOCHONDRIAL"/>
    <property type="match status" value="1"/>
</dbReference>
<dbReference type="GO" id="GO:0005840">
    <property type="term" value="C:ribosome"/>
    <property type="evidence" value="ECO:0007669"/>
    <property type="project" value="UniProtKB-KW"/>
</dbReference>
<name>A0AAV0BLU5_PHAPC</name>
<gene>
    <name evidence="4" type="ORF">PPACK8108_LOCUS21647</name>
</gene>
<dbReference type="Gene3D" id="3.10.450.240">
    <property type="match status" value="1"/>
</dbReference>